<reference evidence="3 4" key="1">
    <citation type="submission" date="2024-02" db="EMBL/GenBank/DDBJ databases">
        <authorList>
            <consortium name="ELIXIR-Norway"/>
            <consortium name="Elixir Norway"/>
        </authorList>
    </citation>
    <scope>NUCLEOTIDE SEQUENCE [LARGE SCALE GENOMIC DNA]</scope>
</reference>
<feature type="region of interest" description="Disordered" evidence="2">
    <location>
        <begin position="235"/>
        <end position="343"/>
    </location>
</feature>
<sequence>MVFRTKFNAPKLKTSLRMATSRIKLLRNKRDNQLKVLRREIAQLLSSGQETSAGIRVEHIMREQNIMAAYDFVELYSELVVVRLPVIEKQSECPLDLREAIASLIYAAPRCADVEELAQVRSILGSKYGKEFVAAASELRPDCGVSRNVIEKLSARAPSGKAKLMLLKEIAKEHNVDWDSTSFESLLIKPPEDLLDGSTKFKSANDVPSLRRPNEDLPSISMEAISKESAAQLLSPMNNHHPSTTAQDSEPKPYIHQPRIPPPSPVTPSEASRQMSERFTPQATQSQTQKPASNDSPHHASSGPMSMGTKYNEGHNQPVQSARDQGSYERTQTPQDLRSGVENKIQEVANFQPTRAEGMGYKDAAEAAEAASVLADRAVAAAQAAAQLAKTEYRSLKSTAADERSSKIAQQLSQQVISNDDDDDSIIDDESDDSDENINKVSHHDGQDKMDRNPEVNEFQDQKSFVQPIFDDYQEEVAPPRRKPVIQGSFDAKTWRMNDDEEYPRNESNHSYDSGYYDDRENAYRGLELDKEPPQVSSSRMMDLRGSYFHRSDEHDTEVHHVLRFEDIFIEGGTSSRGPSKSDDTRQSESHPSYDSSGSGDGDTNEASHWLDAGKSNPNILKDSNYSRELEDRAKQLEDQDAYMPQIKTGTAGKGANASSAETKPPPINIFTNSDSHHYNSDGQYSSSPLGDDLQVRPTRYTKAEHLSDDYERSSSQWPHRIDDEYPLSPPVEDNPQRRIYSPSLDGRGEHKPLDAFVAPTFQDELKDNIAFPLSNESNSPQKDLSPMKPTLREFWECETKRDFGELGFITGIRKLGSGMPSVHDVNSDLDEYIESDIKAPNPSSRGVEEESEYGSNNRMGENGSYHGESTSGKAPSGSRSLQTGKLNWQSRTSKHESESHVHGIVGKPALSEEGDSIDLDGYTSLEDSESEYYIPKSKMSTAVPRTPTRYGKDSKLLRHYGILDGNDSPSRRPSEGQRSPEPLKDEESKGTRHSQELSSLRSKLHLDKQRKSLNPSNSGSNSPILSTKTYPGSSIPGKPLKFTSRSGYENPSTSIEPSETHFPKIDKQSKLTTNQPDFGTASIYEGLQSKRSSKVDDAKLNLINSKASSDSWGQQKVFVKSHQKTESASVEQLPKPPQKFKIIKPPEIDDIESMLRQKR</sequence>
<feature type="compositionally biased region" description="Low complexity" evidence="2">
    <location>
        <begin position="1013"/>
        <end position="1027"/>
    </location>
</feature>
<feature type="compositionally biased region" description="Basic and acidic residues" evidence="2">
    <location>
        <begin position="982"/>
        <end position="996"/>
    </location>
</feature>
<feature type="compositionally biased region" description="Basic and acidic residues" evidence="2">
    <location>
        <begin position="1059"/>
        <end position="1070"/>
    </location>
</feature>
<dbReference type="InterPro" id="IPR005061">
    <property type="entry name" value="Ist1"/>
</dbReference>
<feature type="compositionally biased region" description="Basic and acidic residues" evidence="2">
    <location>
        <begin position="625"/>
        <end position="638"/>
    </location>
</feature>
<dbReference type="PANTHER" id="PTHR12161">
    <property type="entry name" value="IST1 FAMILY MEMBER"/>
    <property type="match status" value="1"/>
</dbReference>
<proteinExistence type="inferred from homology"/>
<accession>A0ABP0VMB7</accession>
<feature type="compositionally biased region" description="Acidic residues" evidence="2">
    <location>
        <begin position="419"/>
        <end position="436"/>
    </location>
</feature>
<feature type="region of interest" description="Disordered" evidence="2">
    <location>
        <begin position="497"/>
        <end position="517"/>
    </location>
</feature>
<feature type="compositionally biased region" description="Polar residues" evidence="2">
    <location>
        <begin position="868"/>
        <end position="892"/>
    </location>
</feature>
<dbReference type="InterPro" id="IPR042277">
    <property type="entry name" value="IST1-like"/>
</dbReference>
<feature type="compositionally biased region" description="Polar residues" evidence="2">
    <location>
        <begin position="1044"/>
        <end position="1058"/>
    </location>
</feature>
<dbReference type="EMBL" id="OZ020096">
    <property type="protein sequence ID" value="CAK9255579.1"/>
    <property type="molecule type" value="Genomic_DNA"/>
</dbReference>
<feature type="region of interest" description="Disordered" evidence="2">
    <location>
        <begin position="398"/>
        <end position="462"/>
    </location>
</feature>
<comment type="similarity">
    <text evidence="1">Belongs to the IST1 family.</text>
</comment>
<dbReference type="Pfam" id="PF03398">
    <property type="entry name" value="Ist1"/>
    <property type="match status" value="1"/>
</dbReference>
<feature type="compositionally biased region" description="Basic and acidic residues" evidence="2">
    <location>
        <begin position="580"/>
        <end position="589"/>
    </location>
</feature>
<protein>
    <recommendedName>
        <fullName evidence="5">IST1-like protein</fullName>
    </recommendedName>
</protein>
<feature type="region of interest" description="Disordered" evidence="2">
    <location>
        <begin position="834"/>
        <end position="1080"/>
    </location>
</feature>
<feature type="compositionally biased region" description="Basic and acidic residues" evidence="2">
    <location>
        <begin position="702"/>
        <end position="713"/>
    </location>
</feature>
<evidence type="ECO:0000256" key="1">
    <source>
        <dbReference type="ARBA" id="ARBA00005536"/>
    </source>
</evidence>
<keyword evidence="4" id="KW-1185">Reference proteome</keyword>
<dbReference type="PANTHER" id="PTHR12161:SF5">
    <property type="entry name" value="IST1 HOMOLOG"/>
    <property type="match status" value="1"/>
</dbReference>
<evidence type="ECO:0008006" key="5">
    <source>
        <dbReference type="Google" id="ProtNLM"/>
    </source>
</evidence>
<feature type="compositionally biased region" description="Basic and acidic residues" evidence="2">
    <location>
        <begin position="497"/>
        <end position="510"/>
    </location>
</feature>
<feature type="compositionally biased region" description="Polar residues" evidence="2">
    <location>
        <begin position="269"/>
        <end position="295"/>
    </location>
</feature>
<evidence type="ECO:0000313" key="4">
    <source>
        <dbReference type="Proteomes" id="UP001497444"/>
    </source>
</evidence>
<organism evidence="3 4">
    <name type="scientific">Sphagnum jensenii</name>
    <dbReference type="NCBI Taxonomy" id="128206"/>
    <lineage>
        <taxon>Eukaryota</taxon>
        <taxon>Viridiplantae</taxon>
        <taxon>Streptophyta</taxon>
        <taxon>Embryophyta</taxon>
        <taxon>Bryophyta</taxon>
        <taxon>Sphagnophytina</taxon>
        <taxon>Sphagnopsida</taxon>
        <taxon>Sphagnales</taxon>
        <taxon>Sphagnaceae</taxon>
        <taxon>Sphagnum</taxon>
    </lineage>
</organism>
<evidence type="ECO:0000256" key="2">
    <source>
        <dbReference type="SAM" id="MobiDB-lite"/>
    </source>
</evidence>
<feature type="region of interest" description="Disordered" evidence="2">
    <location>
        <begin position="197"/>
        <end position="218"/>
    </location>
</feature>
<feature type="compositionally biased region" description="Polar residues" evidence="2">
    <location>
        <begin position="407"/>
        <end position="416"/>
    </location>
</feature>
<feature type="region of interest" description="Disordered" evidence="2">
    <location>
        <begin position="569"/>
        <end position="752"/>
    </location>
</feature>
<name>A0ABP0VMB7_9BRYO</name>
<evidence type="ECO:0000313" key="3">
    <source>
        <dbReference type="EMBL" id="CAK9255579.1"/>
    </source>
</evidence>
<feature type="compositionally biased region" description="Basic and acidic residues" evidence="2">
    <location>
        <begin position="442"/>
        <end position="455"/>
    </location>
</feature>
<feature type="compositionally biased region" description="Polar residues" evidence="2">
    <location>
        <begin position="314"/>
        <end position="336"/>
    </location>
</feature>
<dbReference type="Gene3D" id="1.20.1260.60">
    <property type="entry name" value="Vacuolar protein sorting-associated protein Ist1"/>
    <property type="match status" value="1"/>
</dbReference>
<dbReference type="Proteomes" id="UP001497444">
    <property type="component" value="Chromosome 1"/>
</dbReference>
<gene>
    <name evidence="3" type="ORF">CSSPJE1EN1_LOCUS1057</name>
</gene>
<feature type="compositionally biased region" description="Polar residues" evidence="2">
    <location>
        <begin position="235"/>
        <end position="248"/>
    </location>
</feature>